<evidence type="ECO:0000313" key="3">
    <source>
        <dbReference type="EMBL" id="MBB5293338.1"/>
    </source>
</evidence>
<keyword evidence="6" id="KW-1185">Reference proteome</keyword>
<dbReference type="Proteomes" id="UP000308000">
    <property type="component" value="Unassembled WGS sequence"/>
</dbReference>
<dbReference type="RefSeq" id="WP_129117393.1">
    <property type="nucleotide sequence ID" value="NZ_BSUI01000012.1"/>
</dbReference>
<comment type="caution">
    <text evidence="4">The sequence shown here is derived from an EMBL/GenBank/DDBJ whole genome shotgun (WGS) entry which is preliminary data.</text>
</comment>
<evidence type="ECO:0000313" key="4">
    <source>
        <dbReference type="EMBL" id="TLK32059.1"/>
    </source>
</evidence>
<dbReference type="InterPro" id="IPR008972">
    <property type="entry name" value="Cupredoxin"/>
</dbReference>
<dbReference type="EMBL" id="JACHFV010000001">
    <property type="protein sequence ID" value="MBB5293338.1"/>
    <property type="molecule type" value="Genomic_DNA"/>
</dbReference>
<organism evidence="4 5">
    <name type="scientific">Deinococcus metallilatus</name>
    <dbReference type="NCBI Taxonomy" id="1211322"/>
    <lineage>
        <taxon>Bacteria</taxon>
        <taxon>Thermotogati</taxon>
        <taxon>Deinococcota</taxon>
        <taxon>Deinococci</taxon>
        <taxon>Deinococcales</taxon>
        <taxon>Deinococcaceae</taxon>
        <taxon>Deinococcus</taxon>
    </lineage>
</organism>
<evidence type="ECO:0000256" key="2">
    <source>
        <dbReference type="SAM" id="SignalP"/>
    </source>
</evidence>
<reference evidence="4 5" key="1">
    <citation type="submission" date="2019-04" db="EMBL/GenBank/DDBJ databases">
        <title>Deinococcus metalilatus MA1002 mutant No.5.</title>
        <authorList>
            <person name="Park W."/>
            <person name="Park C."/>
        </authorList>
    </citation>
    <scope>NUCLEOTIDE SEQUENCE [LARGE SCALE GENOMIC DNA]</scope>
    <source>
        <strain evidence="4 5">MA1002-m5</strain>
    </source>
</reference>
<evidence type="ECO:0000313" key="6">
    <source>
        <dbReference type="Proteomes" id="UP000536909"/>
    </source>
</evidence>
<keyword evidence="2" id="KW-0732">Signal</keyword>
<dbReference type="SUPFAM" id="SSF49503">
    <property type="entry name" value="Cupredoxins"/>
    <property type="match status" value="1"/>
</dbReference>
<dbReference type="Gene3D" id="2.60.40.420">
    <property type="entry name" value="Cupredoxins - blue copper proteins"/>
    <property type="match status" value="1"/>
</dbReference>
<reference evidence="3 6" key="2">
    <citation type="submission" date="2020-08" db="EMBL/GenBank/DDBJ databases">
        <title>Genomic Encyclopedia of Type Strains, Phase IV (KMG-IV): sequencing the most valuable type-strain genomes for metagenomic binning, comparative biology and taxonomic classification.</title>
        <authorList>
            <person name="Goeker M."/>
        </authorList>
    </citation>
    <scope>NUCLEOTIDE SEQUENCE [LARGE SCALE GENOMIC DNA]</scope>
    <source>
        <strain evidence="3 6">DSM 105434</strain>
    </source>
</reference>
<proteinExistence type="predicted"/>
<dbReference type="AlphaFoldDB" id="A0AAJ5JZS1"/>
<accession>A0AAJ5JZS1</accession>
<evidence type="ECO:0000256" key="1">
    <source>
        <dbReference type="SAM" id="MobiDB-lite"/>
    </source>
</evidence>
<dbReference type="Proteomes" id="UP000536909">
    <property type="component" value="Unassembled WGS sequence"/>
</dbReference>
<dbReference type="PROSITE" id="PS51257">
    <property type="entry name" value="PROKAR_LIPOPROTEIN"/>
    <property type="match status" value="1"/>
</dbReference>
<sequence>MRAALLLLALALAGCSRDRNAFSIDLTDTGLFAPATLRVPLGATVIFRNAGTQPREVFYEPGNVRLAQSRPPGAPQLTPNTAAPADAAPWRSGTLYPGETWAHTFTQSGAYAFQSPYAAGFTGTPSTTGAAYGDVQGQQTRFTNPSVRQVPVGIITVETVRAGAAGDNASNPQDNPPFPTPAAPPGGND</sequence>
<gene>
    <name evidence="4" type="ORF">FCS05_00930</name>
    <name evidence="3" type="ORF">HNQ10_000151</name>
</gene>
<feature type="signal peptide" evidence="2">
    <location>
        <begin position="1"/>
        <end position="21"/>
    </location>
</feature>
<feature type="compositionally biased region" description="Pro residues" evidence="1">
    <location>
        <begin position="174"/>
        <end position="189"/>
    </location>
</feature>
<feature type="chain" id="PRO_5042538093" evidence="2">
    <location>
        <begin position="22"/>
        <end position="189"/>
    </location>
</feature>
<name>A0AAJ5JZS1_9DEIO</name>
<dbReference type="EMBL" id="VBRC01000001">
    <property type="protein sequence ID" value="TLK32059.1"/>
    <property type="molecule type" value="Genomic_DNA"/>
</dbReference>
<feature type="region of interest" description="Disordered" evidence="1">
    <location>
        <begin position="163"/>
        <end position="189"/>
    </location>
</feature>
<evidence type="ECO:0000313" key="5">
    <source>
        <dbReference type="Proteomes" id="UP000308000"/>
    </source>
</evidence>
<protein>
    <submittedName>
        <fullName evidence="3">Plastocyanin</fullName>
    </submittedName>
</protein>